<sequence length="154" mass="16122">MGRIVEYPCLPRALPCPAPRSGTGRARHPAPFWPLKKGKKEKLSCGSAPSNQAGRSRWRASPMPEGGWGTGGGLWESGGAGVDLSSGEGIAAAAGVEDSSVEGAAEAEMGLKKKTHFKKFFDSIIFPAYLNNGAGRAEHGHIHNHTCPAPCTDT</sequence>
<feature type="region of interest" description="Disordered" evidence="1">
    <location>
        <begin position="40"/>
        <end position="80"/>
    </location>
</feature>
<comment type="caution">
    <text evidence="2">The sequence shown here is derived from an EMBL/GenBank/DDBJ whole genome shotgun (WGS) entry which is preliminary data.</text>
</comment>
<protein>
    <submittedName>
        <fullName evidence="2">Uncharacterized protein</fullName>
    </submittedName>
</protein>
<reference evidence="2 3" key="1">
    <citation type="submission" date="2017-11" db="EMBL/GenBank/DDBJ databases">
        <title>De-novo sequencing of pomegranate (Punica granatum L.) genome.</title>
        <authorList>
            <person name="Akparov Z."/>
            <person name="Amiraslanov A."/>
            <person name="Hajiyeva S."/>
            <person name="Abbasov M."/>
            <person name="Kaur K."/>
            <person name="Hamwieh A."/>
            <person name="Solovyev V."/>
            <person name="Salamov A."/>
            <person name="Braich B."/>
            <person name="Kosarev P."/>
            <person name="Mahmoud A."/>
            <person name="Hajiyev E."/>
            <person name="Babayeva S."/>
            <person name="Izzatullayeva V."/>
            <person name="Mammadov A."/>
            <person name="Mammadov A."/>
            <person name="Sharifova S."/>
            <person name="Ojaghi J."/>
            <person name="Eynullazada K."/>
            <person name="Bayramov B."/>
            <person name="Abdulazimova A."/>
            <person name="Shahmuradov I."/>
        </authorList>
    </citation>
    <scope>NUCLEOTIDE SEQUENCE [LARGE SCALE GENOMIC DNA]</scope>
    <source>
        <strain evidence="3">cv. AG2017</strain>
        <tissue evidence="2">Leaf</tissue>
    </source>
</reference>
<evidence type="ECO:0000313" key="3">
    <source>
        <dbReference type="Proteomes" id="UP000233551"/>
    </source>
</evidence>
<dbReference type="Proteomes" id="UP000233551">
    <property type="component" value="Unassembled WGS sequence"/>
</dbReference>
<keyword evidence="3" id="KW-1185">Reference proteome</keyword>
<dbReference type="AlphaFoldDB" id="A0A2I0JFS4"/>
<evidence type="ECO:0000313" key="2">
    <source>
        <dbReference type="EMBL" id="PKI54813.1"/>
    </source>
</evidence>
<organism evidence="2 3">
    <name type="scientific">Punica granatum</name>
    <name type="common">Pomegranate</name>
    <dbReference type="NCBI Taxonomy" id="22663"/>
    <lineage>
        <taxon>Eukaryota</taxon>
        <taxon>Viridiplantae</taxon>
        <taxon>Streptophyta</taxon>
        <taxon>Embryophyta</taxon>
        <taxon>Tracheophyta</taxon>
        <taxon>Spermatophyta</taxon>
        <taxon>Magnoliopsida</taxon>
        <taxon>eudicotyledons</taxon>
        <taxon>Gunneridae</taxon>
        <taxon>Pentapetalae</taxon>
        <taxon>rosids</taxon>
        <taxon>malvids</taxon>
        <taxon>Myrtales</taxon>
        <taxon>Lythraceae</taxon>
        <taxon>Punica</taxon>
    </lineage>
</organism>
<evidence type="ECO:0000256" key="1">
    <source>
        <dbReference type="SAM" id="MobiDB-lite"/>
    </source>
</evidence>
<dbReference type="EMBL" id="PGOL01001763">
    <property type="protein sequence ID" value="PKI54813.1"/>
    <property type="molecule type" value="Genomic_DNA"/>
</dbReference>
<proteinExistence type="predicted"/>
<feature type="compositionally biased region" description="Gly residues" evidence="1">
    <location>
        <begin position="66"/>
        <end position="80"/>
    </location>
</feature>
<name>A0A2I0JFS4_PUNGR</name>
<gene>
    <name evidence="2" type="ORF">CRG98_024764</name>
</gene>
<accession>A0A2I0JFS4</accession>